<feature type="region of interest" description="Disordered" evidence="3">
    <location>
        <begin position="416"/>
        <end position="437"/>
    </location>
</feature>
<evidence type="ECO:0000313" key="4">
    <source>
        <dbReference type="EMBL" id="KAK1682283.1"/>
    </source>
</evidence>
<dbReference type="InterPro" id="IPR003591">
    <property type="entry name" value="Leu-rich_rpt_typical-subtyp"/>
</dbReference>
<reference evidence="4" key="1">
    <citation type="submission" date="2023-07" db="EMBL/GenBank/DDBJ databases">
        <title>A chromosome-level genome assembly of Lolium multiflorum.</title>
        <authorList>
            <person name="Chen Y."/>
            <person name="Copetti D."/>
            <person name="Kolliker R."/>
            <person name="Studer B."/>
        </authorList>
    </citation>
    <scope>NUCLEOTIDE SEQUENCE</scope>
    <source>
        <strain evidence="4">02402/16</strain>
        <tissue evidence="4">Leaf</tissue>
    </source>
</reference>
<keyword evidence="2" id="KW-0677">Repeat</keyword>
<evidence type="ECO:0000256" key="1">
    <source>
        <dbReference type="ARBA" id="ARBA00022614"/>
    </source>
</evidence>
<dbReference type="InterPro" id="IPR032675">
    <property type="entry name" value="LRR_dom_sf"/>
</dbReference>
<evidence type="ECO:0000256" key="2">
    <source>
        <dbReference type="ARBA" id="ARBA00022737"/>
    </source>
</evidence>
<evidence type="ECO:0000256" key="3">
    <source>
        <dbReference type="SAM" id="MobiDB-lite"/>
    </source>
</evidence>
<keyword evidence="5" id="KW-1185">Reference proteome</keyword>
<dbReference type="InterPro" id="IPR001611">
    <property type="entry name" value="Leu-rich_rpt"/>
</dbReference>
<dbReference type="EMBL" id="JAUUTY010000002">
    <property type="protein sequence ID" value="KAK1682283.1"/>
    <property type="molecule type" value="Genomic_DNA"/>
</dbReference>
<dbReference type="AlphaFoldDB" id="A0AAD8TIH0"/>
<proteinExistence type="predicted"/>
<dbReference type="SMART" id="SM00365">
    <property type="entry name" value="LRR_SD22"/>
    <property type="match status" value="4"/>
</dbReference>
<name>A0AAD8TIH0_LOLMU</name>
<accession>A0AAD8TIH0</accession>
<dbReference type="PANTHER" id="PTHR15454:SF7">
    <property type="entry name" value="OS07G0106100 PROTEIN"/>
    <property type="match status" value="1"/>
</dbReference>
<dbReference type="Pfam" id="PF13855">
    <property type="entry name" value="LRR_8"/>
    <property type="match status" value="1"/>
</dbReference>
<organism evidence="4 5">
    <name type="scientific">Lolium multiflorum</name>
    <name type="common">Italian ryegrass</name>
    <name type="synonym">Lolium perenne subsp. multiflorum</name>
    <dbReference type="NCBI Taxonomy" id="4521"/>
    <lineage>
        <taxon>Eukaryota</taxon>
        <taxon>Viridiplantae</taxon>
        <taxon>Streptophyta</taxon>
        <taxon>Embryophyta</taxon>
        <taxon>Tracheophyta</taxon>
        <taxon>Spermatophyta</taxon>
        <taxon>Magnoliopsida</taxon>
        <taxon>Liliopsida</taxon>
        <taxon>Poales</taxon>
        <taxon>Poaceae</taxon>
        <taxon>BOP clade</taxon>
        <taxon>Pooideae</taxon>
        <taxon>Poodae</taxon>
        <taxon>Poeae</taxon>
        <taxon>Poeae Chloroplast Group 2 (Poeae type)</taxon>
        <taxon>Loliodinae</taxon>
        <taxon>Loliinae</taxon>
        <taxon>Lolium</taxon>
    </lineage>
</organism>
<dbReference type="GO" id="GO:0005737">
    <property type="term" value="C:cytoplasm"/>
    <property type="evidence" value="ECO:0007669"/>
    <property type="project" value="TreeGrafter"/>
</dbReference>
<feature type="compositionally biased region" description="Basic and acidic residues" evidence="3">
    <location>
        <begin position="817"/>
        <end position="829"/>
    </location>
</feature>
<feature type="region of interest" description="Disordered" evidence="3">
    <location>
        <begin position="103"/>
        <end position="142"/>
    </location>
</feature>
<dbReference type="PROSITE" id="PS51450">
    <property type="entry name" value="LRR"/>
    <property type="match status" value="3"/>
</dbReference>
<protein>
    <recommendedName>
        <fullName evidence="6">Outer arm dynein light chain 1 protein</fullName>
    </recommendedName>
</protein>
<dbReference type="Proteomes" id="UP001231189">
    <property type="component" value="Unassembled WGS sequence"/>
</dbReference>
<dbReference type="FunFam" id="3.80.10.10:FF:000803">
    <property type="entry name" value="Predicted protein"/>
    <property type="match status" value="1"/>
</dbReference>
<dbReference type="FunFam" id="3.80.10.10:FF:000200">
    <property type="entry name" value="Outer arm dynein light chain 1 protein"/>
    <property type="match status" value="1"/>
</dbReference>
<gene>
    <name evidence="4" type="ORF">QYE76_043131</name>
</gene>
<dbReference type="SMART" id="SM00369">
    <property type="entry name" value="LRR_TYP"/>
    <property type="match status" value="3"/>
</dbReference>
<dbReference type="Gene3D" id="3.80.10.10">
    <property type="entry name" value="Ribonuclease Inhibitor"/>
    <property type="match status" value="2"/>
</dbReference>
<dbReference type="PANTHER" id="PTHR15454">
    <property type="entry name" value="NISCHARIN RELATED"/>
    <property type="match status" value="1"/>
</dbReference>
<comment type="caution">
    <text evidence="4">The sequence shown here is derived from an EMBL/GenBank/DDBJ whole genome shotgun (WGS) entry which is preliminary data.</text>
</comment>
<feature type="region of interest" description="Disordered" evidence="3">
    <location>
        <begin position="797"/>
        <end position="858"/>
    </location>
</feature>
<evidence type="ECO:0008006" key="6">
    <source>
        <dbReference type="Google" id="ProtNLM"/>
    </source>
</evidence>
<sequence length="888" mass="97796">MVRFFCFSSSATQHKPKECFLLADETMLTSSKNDSREQTMKFTAGSKSPNHMEDETLLTFSKNDSREQTVKFTAGSKSLHHMEDETMFTASKGDSRGQAVKFNAGSKSPNHMEDETMLTASKSDSREQTVKCTAGSKSPNQMEDETMLTALKNDSREQTMKFTAGSKSPNQMEDETMVTASKNDSREQTVKFATGSKSPNQMTDENNNSAASVQYDINSLSHQECWRSEDWNRHASSDDDKEEKVGLMQKSQSLGNMLQKDSDHHGSDGSECHSIDHDHRCHCSSFRSDTDAGESTKLVSKNNENIFDASSDLMSHGVYEPSVDHAVDSDMHHMSYDQSIFPRSQSAIFQNNSNSDVEGSVDSERLGPRCRSFEDLCSMDGEKADYLSGDETNRSKSNMDVLCVGPSSPHIFETLDLEDGSGGRSDAAEGGQRSSASLDENFVRDGMPSHEYWDGKNIIADNSTDPVSPYFPDSEHCCHHSGKDDVINGATDEERENKLWNRDSTLYHMSLGIDMPNLKNLSDSKGISEEAEHGGTGMNGDQHLDANELSPRTYSIKRIEDWISQIDIESEVIVEEQGESSSSASAKYSESVTGVSSVRPNAKSHLGMEIAYTYISKLTPVSSSAQLANLGLVAIPRLSAFSGLRLLNLSGNSIVRITAGALPKGLHMLSLSKNNISVIEGLRELTRLRLLDISYNRISRIGHGLASCSSLKELYLAGNKISEVDGLHRLLKLKVLDLRHNKISTSKGLGQLAANYNSLEAINLDGNPAQKNVGDQHLKKYLLGLLPNLAVYNKQPVRATGSKEVSDRHSRKISSSHRSDRSSRSDRKSSRLVSGTSSRHARSAHTSGHLVKQPRSWNMPMAVLGSRPVEYVGAGEQVKQIQIEEKSQ</sequence>
<keyword evidence="1" id="KW-0433">Leucine-rich repeat</keyword>
<evidence type="ECO:0000313" key="5">
    <source>
        <dbReference type="Proteomes" id="UP001231189"/>
    </source>
</evidence>
<dbReference type="SUPFAM" id="SSF52075">
    <property type="entry name" value="Outer arm dynein light chain 1"/>
    <property type="match status" value="1"/>
</dbReference>